<sequence length="1518" mass="167407">MPSVAAILPGAPARPLVTSPSNGQVCDLLHSVQSDTLILPLCVVVASATVLSVRALWASVPVRKLRAAYFKSEFEPEAAADATRTAGSVAAHIRAHGGISIFAFKTARLLGCLLLLSLSIASFEKEDDEKDESDETNAFALAFAPNTFMCLTYFYASVLAILSVAGSAKTSRVVVKHLNTVLLSAFCVYFYRDVFPLATFALAPMDILEGYILWAKVFTLFTVSVIIPLVIPRQYIPLDPKNPASESTPEQTASILSLALYFFLDNIIFLGYRVPHLKFDQLPPLADYDYAENLKKRAFPHMDVFTGKKKRHIFFGIMWTYRWDFFIMAIMLVINGLSAFISPLGINRLLNYLEGSAQESVLKPWVWILLLLLGPILGSLSFQWFIFVATHIMAQTTAIITQLVFEHALRIRVKSETGDKKKDAPDSSEPSKKATANLLGRVTNLVTSDLAHINEARNVLFLFILVPIQVVGSVIFLYQVLGWSAFVGMGVMVALFPMPGYVATLEQTAQEAMLGKTDARVQTVSETMNILRMVKMFGWEKQMNAKIADKREDELNKLWIRRLLELLSGNLNFVIPVLTMLTTYELSSSKVFSSMAVFDLLRNQMFFTFYCISMAVNGKVSLDRLNDFLHNTELLDSFVSKDTPEMITTDEPASDLIGFRDATFAWSNDEVDGTVTPSRRRFLLKVEGQLFFKPGCINLVVGPTGSGKTSLLMALLGEMHFVQPSLSSWYNLPREKGVSYAAQESWVLNDTIKNNILFNTPLDEERYKKVLYQCCLERDLDMWKAGDETEVGEKGLTLSGGQKARITLARAIYSNTEIILLDDILAALDVHTAKWIVDKCLRGDLIEDRTVILVTHNVALTSQLAAFVVSLGLDGRVRSQGSISDALAKDELLAKEVSRDREILVGAEKEIDGSPAADDAKKDSGKLIVEEEVAIGHVGWSALKLYIHGMGGGYTVSFFTLLMLGFVASEAGFTLQTWYLGYWASTDKANLWRYTTTMLLISLIIFGLNFILYTVGSFRASRVIHRQLVESVLGTTLRWLDVTPTSRIIARCTVDITAVDDFIPEGLRGLLALTIAMLTKFSAVVIFAPIFFFGGALVGIVGAVCGRIYMASQLSVKREMSNAKAPVLAHFGATMAGLTSVRAYGAQESSIQISINRINRLTRAQRTFANLNRWVTVRIGQLCHPFAASLAYYVVYYQTQRPFNIGFSLNMAIGFAEMILYWVRVLNQFEIQGNSLERIQQYLVIEQEPKPTASGVPPAYWPASGSLSVDKLCAKYSPDGEEVLQDVSFNIKSGERVGVVGRTGSGKSSLTLALLRLILTEGAVYYDGIQTSSLNLDALRAAITIIPQVPELLVGSLRSNLDLFSQFDDVVLNGALRAAGLTALQAEMAGDDEGRLSLDTEIAAGGANLSVGQRQIIALARAIVRGSKLLILDEDYKTDAVIQSSLRTELPRDTTILTVAHRLQTIMDADKIMVLDAGRIAEFDSPKVLLHKKDGMLRALVDESGDRKALYKMAGATA</sequence>
<feature type="domain" description="ABC transmembrane type-1" evidence="11">
    <location>
        <begin position="961"/>
        <end position="1201"/>
    </location>
</feature>
<evidence type="ECO:0000256" key="2">
    <source>
        <dbReference type="ARBA" id="ARBA00022448"/>
    </source>
</evidence>
<dbReference type="Gene3D" id="3.40.50.300">
    <property type="entry name" value="P-loop containing nucleotide triphosphate hydrolases"/>
    <property type="match status" value="2"/>
</dbReference>
<feature type="transmembrane region" description="Helical" evidence="9">
    <location>
        <begin position="459"/>
        <end position="478"/>
    </location>
</feature>
<dbReference type="EMBL" id="JARJCW010000013">
    <property type="protein sequence ID" value="KAJ7217699.1"/>
    <property type="molecule type" value="Genomic_DNA"/>
</dbReference>
<evidence type="ECO:0000256" key="4">
    <source>
        <dbReference type="ARBA" id="ARBA00022737"/>
    </source>
</evidence>
<name>A0AAD6VML4_9AGAR</name>
<accession>A0AAD6VML4</accession>
<reference evidence="12" key="1">
    <citation type="submission" date="2023-03" db="EMBL/GenBank/DDBJ databases">
        <title>Massive genome expansion in bonnet fungi (Mycena s.s.) driven by repeated elements and novel gene families across ecological guilds.</title>
        <authorList>
            <consortium name="Lawrence Berkeley National Laboratory"/>
            <person name="Harder C.B."/>
            <person name="Miyauchi S."/>
            <person name="Viragh M."/>
            <person name="Kuo A."/>
            <person name="Thoen E."/>
            <person name="Andreopoulos B."/>
            <person name="Lu D."/>
            <person name="Skrede I."/>
            <person name="Drula E."/>
            <person name="Henrissat B."/>
            <person name="Morin E."/>
            <person name="Kohler A."/>
            <person name="Barry K."/>
            <person name="LaButti K."/>
            <person name="Morin E."/>
            <person name="Salamov A."/>
            <person name="Lipzen A."/>
            <person name="Mereny Z."/>
            <person name="Hegedus B."/>
            <person name="Baldrian P."/>
            <person name="Stursova M."/>
            <person name="Weitz H."/>
            <person name="Taylor A."/>
            <person name="Grigoriev I.V."/>
            <person name="Nagy L.G."/>
            <person name="Martin F."/>
            <person name="Kauserud H."/>
        </authorList>
    </citation>
    <scope>NUCLEOTIDE SEQUENCE</scope>
    <source>
        <strain evidence="12">9144</strain>
    </source>
</reference>
<keyword evidence="8 9" id="KW-0472">Membrane</keyword>
<evidence type="ECO:0000259" key="11">
    <source>
        <dbReference type="PROSITE" id="PS50929"/>
    </source>
</evidence>
<evidence type="ECO:0000256" key="1">
    <source>
        <dbReference type="ARBA" id="ARBA00004141"/>
    </source>
</evidence>
<keyword evidence="13" id="KW-1185">Reference proteome</keyword>
<dbReference type="InterPro" id="IPR027417">
    <property type="entry name" value="P-loop_NTPase"/>
</dbReference>
<evidence type="ECO:0000256" key="6">
    <source>
        <dbReference type="ARBA" id="ARBA00022840"/>
    </source>
</evidence>
<evidence type="ECO:0000256" key="9">
    <source>
        <dbReference type="SAM" id="Phobius"/>
    </source>
</evidence>
<keyword evidence="6" id="KW-0067">ATP-binding</keyword>
<organism evidence="12 13">
    <name type="scientific">Mycena pura</name>
    <dbReference type="NCBI Taxonomy" id="153505"/>
    <lineage>
        <taxon>Eukaryota</taxon>
        <taxon>Fungi</taxon>
        <taxon>Dikarya</taxon>
        <taxon>Basidiomycota</taxon>
        <taxon>Agaricomycotina</taxon>
        <taxon>Agaricomycetes</taxon>
        <taxon>Agaricomycetidae</taxon>
        <taxon>Agaricales</taxon>
        <taxon>Marasmiineae</taxon>
        <taxon>Mycenaceae</taxon>
        <taxon>Mycena</taxon>
    </lineage>
</organism>
<dbReference type="FunFam" id="3.40.50.300:FF:000630">
    <property type="entry name" value="ATP-binding cassette (ABC) transporter, putative"/>
    <property type="match status" value="1"/>
</dbReference>
<dbReference type="InterPro" id="IPR003439">
    <property type="entry name" value="ABC_transporter-like_ATP-bd"/>
</dbReference>
<dbReference type="Pfam" id="PF00005">
    <property type="entry name" value="ABC_tran"/>
    <property type="match status" value="2"/>
</dbReference>
<dbReference type="PROSITE" id="PS00211">
    <property type="entry name" value="ABC_TRANSPORTER_1"/>
    <property type="match status" value="1"/>
</dbReference>
<gene>
    <name evidence="12" type="ORF">GGX14DRAFT_533360</name>
</gene>
<dbReference type="PROSITE" id="PS50929">
    <property type="entry name" value="ABC_TM1F"/>
    <property type="match status" value="2"/>
</dbReference>
<dbReference type="Proteomes" id="UP001219525">
    <property type="component" value="Unassembled WGS sequence"/>
</dbReference>
<dbReference type="CDD" id="cd18596">
    <property type="entry name" value="ABC_6TM_VMR1_D1_like"/>
    <property type="match status" value="1"/>
</dbReference>
<dbReference type="CDD" id="cd03244">
    <property type="entry name" value="ABCC_MRP_domain2"/>
    <property type="match status" value="1"/>
</dbReference>
<feature type="transmembrane region" description="Helical" evidence="9">
    <location>
        <begin position="325"/>
        <end position="349"/>
    </location>
</feature>
<dbReference type="InterPro" id="IPR017871">
    <property type="entry name" value="ABC_transporter-like_CS"/>
</dbReference>
<dbReference type="CDD" id="cd18604">
    <property type="entry name" value="ABC_6TM_VMR1_D2_like"/>
    <property type="match status" value="1"/>
</dbReference>
<feature type="domain" description="ABC transmembrane type-1" evidence="11">
    <location>
        <begin position="326"/>
        <end position="584"/>
    </location>
</feature>
<protein>
    <submittedName>
        <fullName evidence="12">P-loop containing nucleoside triphosphate hydrolase protein</fullName>
    </submittedName>
</protein>
<dbReference type="FunFam" id="1.20.1560.10:FF:000013">
    <property type="entry name" value="ABC transporter C family member 2"/>
    <property type="match status" value="1"/>
</dbReference>
<feature type="transmembrane region" description="Helical" evidence="9">
    <location>
        <begin position="102"/>
        <end position="123"/>
    </location>
</feature>
<dbReference type="GO" id="GO:0005524">
    <property type="term" value="F:ATP binding"/>
    <property type="evidence" value="ECO:0007669"/>
    <property type="project" value="UniProtKB-KW"/>
</dbReference>
<dbReference type="SMART" id="SM00382">
    <property type="entry name" value="AAA"/>
    <property type="match status" value="2"/>
</dbReference>
<keyword evidence="4" id="KW-0677">Repeat</keyword>
<dbReference type="CDD" id="cd03250">
    <property type="entry name" value="ABCC_MRP_domain1"/>
    <property type="match status" value="1"/>
</dbReference>
<evidence type="ECO:0000313" key="12">
    <source>
        <dbReference type="EMBL" id="KAJ7217699.1"/>
    </source>
</evidence>
<evidence type="ECO:0000313" key="13">
    <source>
        <dbReference type="Proteomes" id="UP001219525"/>
    </source>
</evidence>
<keyword evidence="5" id="KW-0547">Nucleotide-binding</keyword>
<dbReference type="SUPFAM" id="SSF52540">
    <property type="entry name" value="P-loop containing nucleoside triphosphate hydrolases"/>
    <property type="match status" value="2"/>
</dbReference>
<dbReference type="GO" id="GO:0016887">
    <property type="term" value="F:ATP hydrolysis activity"/>
    <property type="evidence" value="ECO:0007669"/>
    <property type="project" value="InterPro"/>
</dbReference>
<dbReference type="PROSITE" id="PS50893">
    <property type="entry name" value="ABC_TRANSPORTER_2"/>
    <property type="match status" value="2"/>
</dbReference>
<dbReference type="SUPFAM" id="SSF90123">
    <property type="entry name" value="ABC transporter transmembrane region"/>
    <property type="match status" value="2"/>
</dbReference>
<feature type="domain" description="ABC transporter" evidence="10">
    <location>
        <begin position="1267"/>
        <end position="1502"/>
    </location>
</feature>
<dbReference type="InterPro" id="IPR050173">
    <property type="entry name" value="ABC_transporter_C-like"/>
</dbReference>
<evidence type="ECO:0000256" key="5">
    <source>
        <dbReference type="ARBA" id="ARBA00022741"/>
    </source>
</evidence>
<evidence type="ECO:0000256" key="7">
    <source>
        <dbReference type="ARBA" id="ARBA00022989"/>
    </source>
</evidence>
<keyword evidence="2" id="KW-0813">Transport</keyword>
<dbReference type="InterPro" id="IPR003593">
    <property type="entry name" value="AAA+_ATPase"/>
</dbReference>
<feature type="transmembrane region" description="Helical" evidence="9">
    <location>
        <begin position="954"/>
        <end position="979"/>
    </location>
</feature>
<feature type="transmembrane region" description="Helical" evidence="9">
    <location>
        <begin position="173"/>
        <end position="191"/>
    </location>
</feature>
<dbReference type="Pfam" id="PF00664">
    <property type="entry name" value="ABC_membrane"/>
    <property type="match status" value="2"/>
</dbReference>
<keyword evidence="7 9" id="KW-1133">Transmembrane helix</keyword>
<dbReference type="GO" id="GO:0016020">
    <property type="term" value="C:membrane"/>
    <property type="evidence" value="ECO:0007669"/>
    <property type="project" value="UniProtKB-SubCell"/>
</dbReference>
<evidence type="ECO:0000259" key="10">
    <source>
        <dbReference type="PROSITE" id="PS50893"/>
    </source>
</evidence>
<feature type="transmembrane region" description="Helical" evidence="9">
    <location>
        <begin position="143"/>
        <end position="166"/>
    </location>
</feature>
<feature type="transmembrane region" description="Helical" evidence="9">
    <location>
        <begin position="361"/>
        <end position="378"/>
    </location>
</feature>
<keyword evidence="3 9" id="KW-0812">Transmembrane</keyword>
<dbReference type="InterPro" id="IPR011527">
    <property type="entry name" value="ABC1_TM_dom"/>
</dbReference>
<feature type="transmembrane region" description="Helical" evidence="9">
    <location>
        <begin position="484"/>
        <end position="503"/>
    </location>
</feature>
<evidence type="ECO:0000256" key="8">
    <source>
        <dbReference type="ARBA" id="ARBA00023136"/>
    </source>
</evidence>
<dbReference type="InterPro" id="IPR036640">
    <property type="entry name" value="ABC1_TM_sf"/>
</dbReference>
<proteinExistence type="predicted"/>
<evidence type="ECO:0000256" key="3">
    <source>
        <dbReference type="ARBA" id="ARBA00022692"/>
    </source>
</evidence>
<feature type="domain" description="ABC transporter" evidence="10">
    <location>
        <begin position="657"/>
        <end position="905"/>
    </location>
</feature>
<keyword evidence="12" id="KW-0378">Hydrolase</keyword>
<dbReference type="GO" id="GO:0140359">
    <property type="term" value="F:ABC-type transporter activity"/>
    <property type="evidence" value="ECO:0007669"/>
    <property type="project" value="InterPro"/>
</dbReference>
<feature type="transmembrane region" description="Helical" evidence="9">
    <location>
        <begin position="37"/>
        <end position="57"/>
    </location>
</feature>
<dbReference type="PANTHER" id="PTHR24223">
    <property type="entry name" value="ATP-BINDING CASSETTE SUB-FAMILY C"/>
    <property type="match status" value="1"/>
</dbReference>
<comment type="subcellular location">
    <subcellularLocation>
        <location evidence="1">Membrane</location>
        <topology evidence="1">Multi-pass membrane protein</topology>
    </subcellularLocation>
</comment>
<dbReference type="Gene3D" id="1.20.1560.10">
    <property type="entry name" value="ABC transporter type 1, transmembrane domain"/>
    <property type="match status" value="2"/>
</dbReference>
<dbReference type="PANTHER" id="PTHR24223:SF356">
    <property type="entry name" value="ATP-BINDING CASSETTE TRANSPORTER ABC4"/>
    <property type="match status" value="1"/>
</dbReference>
<feature type="transmembrane region" description="Helical" evidence="9">
    <location>
        <begin position="211"/>
        <end position="231"/>
    </location>
</feature>
<feature type="transmembrane region" description="Helical" evidence="9">
    <location>
        <begin position="1083"/>
        <end position="1110"/>
    </location>
</feature>
<comment type="caution">
    <text evidence="12">The sequence shown here is derived from an EMBL/GenBank/DDBJ whole genome shotgun (WGS) entry which is preliminary data.</text>
</comment>
<feature type="transmembrane region" description="Helical" evidence="9">
    <location>
        <begin position="991"/>
        <end position="1016"/>
    </location>
</feature>